<accession>E3CUC4</accession>
<dbReference type="InterPro" id="IPR036393">
    <property type="entry name" value="AceGlu_kinase-like_sf"/>
</dbReference>
<name>E3CUC4_9BACT</name>
<dbReference type="AlphaFoldDB" id="E3CUC4"/>
<protein>
    <submittedName>
        <fullName evidence="2">Aspartate/glutamate/uridylate kinase</fullName>
    </submittedName>
</protein>
<dbReference type="Pfam" id="PF00696">
    <property type="entry name" value="AA_kinase"/>
    <property type="match status" value="1"/>
</dbReference>
<sequence>MSLVRDRDGKRLHIKSVLMGESLVSRDLPDKLHLAPQARLFPDVNVLKIGGQSICDRGAKALPGIIRELVAAKSRHRMLLTTGGGTRSRHIYTIGLELGMPTGIIAKFGSSISEQNALLVAMLLSPWGGIKIGHDELVKLSSYFAQGCLPVIHGMPPYDYFALPAPGRIPLHRTDVGTVLLADLIGAKSCIFVKDERGLFTDDPKKDPAAEFIPEIGAGELMERDLPDLAVERPCLEILRQSEVLERIQIVNGMEEGQITRALEGEPVGTVIRKE</sequence>
<dbReference type="STRING" id="584708.Apau_0654"/>
<evidence type="ECO:0000259" key="1">
    <source>
        <dbReference type="Pfam" id="PF00696"/>
    </source>
</evidence>
<dbReference type="Gene3D" id="3.40.1160.10">
    <property type="entry name" value="Acetylglutamate kinase-like"/>
    <property type="match status" value="1"/>
</dbReference>
<feature type="domain" description="Aspartate/glutamate/uridylate kinase" evidence="1">
    <location>
        <begin position="45"/>
        <end position="223"/>
    </location>
</feature>
<dbReference type="SUPFAM" id="SSF53633">
    <property type="entry name" value="Carbamate kinase-like"/>
    <property type="match status" value="1"/>
</dbReference>
<gene>
    <name evidence="2" type="ORF">Apau_0654</name>
</gene>
<keyword evidence="2" id="KW-0808">Transferase</keyword>
<dbReference type="OrthoDB" id="581602at2"/>
<dbReference type="PIRSF" id="PIRSF039097">
    <property type="entry name" value="MoSto_subunit"/>
    <property type="match status" value="1"/>
</dbReference>
<dbReference type="Proteomes" id="UP000005096">
    <property type="component" value="Chromosome"/>
</dbReference>
<dbReference type="InterPro" id="IPR001048">
    <property type="entry name" value="Asp/Glu/Uridylate_kinase"/>
</dbReference>
<dbReference type="GO" id="GO:0016301">
    <property type="term" value="F:kinase activity"/>
    <property type="evidence" value="ECO:0007669"/>
    <property type="project" value="UniProtKB-KW"/>
</dbReference>
<dbReference type="HOGENOM" id="CLU_1008069_0_0_0"/>
<keyword evidence="3" id="KW-1185">Reference proteome</keyword>
<dbReference type="InterPro" id="IPR030669">
    <property type="entry name" value="MoSto_subunit_alpha/beta"/>
</dbReference>
<keyword evidence="2" id="KW-0418">Kinase</keyword>
<dbReference type="GO" id="GO:0005737">
    <property type="term" value="C:cytoplasm"/>
    <property type="evidence" value="ECO:0007669"/>
    <property type="project" value="InterPro"/>
</dbReference>
<evidence type="ECO:0000313" key="3">
    <source>
        <dbReference type="Proteomes" id="UP000005096"/>
    </source>
</evidence>
<dbReference type="eggNOG" id="COG0528">
    <property type="taxonomic scope" value="Bacteria"/>
</dbReference>
<dbReference type="PaxDb" id="584708-Apau_0654"/>
<evidence type="ECO:0000313" key="2">
    <source>
        <dbReference type="EMBL" id="EFQ23083.1"/>
    </source>
</evidence>
<dbReference type="EMBL" id="CM001022">
    <property type="protein sequence ID" value="EFQ23083.1"/>
    <property type="molecule type" value="Genomic_DNA"/>
</dbReference>
<dbReference type="GO" id="GO:0030151">
    <property type="term" value="F:molybdenum ion binding"/>
    <property type="evidence" value="ECO:0007669"/>
    <property type="project" value="InterPro"/>
</dbReference>
<dbReference type="RefSeq" id="WP_006300242.1">
    <property type="nucleotide sequence ID" value="NZ_CM001022.1"/>
</dbReference>
<proteinExistence type="predicted"/>
<organism evidence="2 3">
    <name type="scientific">Aminomonas paucivorans DSM 12260</name>
    <dbReference type="NCBI Taxonomy" id="584708"/>
    <lineage>
        <taxon>Bacteria</taxon>
        <taxon>Thermotogati</taxon>
        <taxon>Synergistota</taxon>
        <taxon>Synergistia</taxon>
        <taxon>Synergistales</taxon>
        <taxon>Synergistaceae</taxon>
        <taxon>Aminomonas</taxon>
    </lineage>
</organism>
<reference evidence="2 3" key="1">
    <citation type="journal article" date="2010" name="Stand. Genomic Sci.">
        <title>Non-contiguous finished genome sequence of Aminomonas paucivorans type strain (GLU-3).</title>
        <authorList>
            <person name="Pitluck S."/>
            <person name="Yasawong M."/>
            <person name="Held B."/>
            <person name="Lapidus A."/>
            <person name="Nolan M."/>
            <person name="Copeland A."/>
            <person name="Lucas S."/>
            <person name="Del Rio T.G."/>
            <person name="Tice H."/>
            <person name="Cheng J.F."/>
            <person name="Chertkov O."/>
            <person name="Goodwin L."/>
            <person name="Tapia R."/>
            <person name="Han C."/>
            <person name="Liolios K."/>
            <person name="Ivanova N."/>
            <person name="Mavromatis K."/>
            <person name="Ovchinnikova G."/>
            <person name="Pati A."/>
            <person name="Chen A."/>
            <person name="Palaniappan K."/>
            <person name="Land M."/>
            <person name="Hauser L."/>
            <person name="Chang Y.J."/>
            <person name="Jeffries C.D."/>
            <person name="Pukall R."/>
            <person name="Spring S."/>
            <person name="Rohde M."/>
            <person name="Sikorski J."/>
            <person name="Goker M."/>
            <person name="Woyke T."/>
            <person name="Bristow J."/>
            <person name="Eisen J.A."/>
            <person name="Markowitz V."/>
            <person name="Hugenholtz P."/>
            <person name="Kyrpides N.C."/>
            <person name="Klenk H.P."/>
        </authorList>
    </citation>
    <scope>NUCLEOTIDE SEQUENCE [LARGE SCALE GENOMIC DNA]</scope>
    <source>
        <strain evidence="2 3">DSM 12260</strain>
    </source>
</reference>